<dbReference type="PANTHER" id="PTHR43730">
    <property type="entry name" value="BETA-MANNOSIDASE"/>
    <property type="match status" value="1"/>
</dbReference>
<feature type="domain" description="Beta-mannosidase Ig-fold" evidence="9">
    <location>
        <begin position="735"/>
        <end position="800"/>
    </location>
</feature>
<dbReference type="InterPro" id="IPR036156">
    <property type="entry name" value="Beta-gal/glucu_dom_sf"/>
</dbReference>
<dbReference type="SUPFAM" id="SSF51445">
    <property type="entry name" value="(Trans)glycosidases"/>
    <property type="match status" value="1"/>
</dbReference>
<evidence type="ECO:0000256" key="1">
    <source>
        <dbReference type="ARBA" id="ARBA00000829"/>
    </source>
</evidence>
<dbReference type="InterPro" id="IPR050887">
    <property type="entry name" value="Beta-mannosidase_GH2"/>
</dbReference>
<comment type="catalytic activity">
    <reaction evidence="1">
        <text>Hydrolysis of terminal, non-reducing beta-D-mannose residues in beta-D-mannosides.</text>
        <dbReference type="EC" id="3.2.1.25"/>
    </reaction>
</comment>
<accession>A0A318SPC1</accession>
<keyword evidence="4" id="KW-0378">Hydrolase</keyword>
<dbReference type="InterPro" id="IPR006102">
    <property type="entry name" value="Ig-like_GH2"/>
</dbReference>
<dbReference type="GO" id="GO:0004567">
    <property type="term" value="F:beta-mannosidase activity"/>
    <property type="evidence" value="ECO:0007669"/>
    <property type="project" value="UniProtKB-EC"/>
</dbReference>
<evidence type="ECO:0000256" key="4">
    <source>
        <dbReference type="ARBA" id="ARBA00022801"/>
    </source>
</evidence>
<reference evidence="11 12" key="1">
    <citation type="submission" date="2018-06" db="EMBL/GenBank/DDBJ databases">
        <title>Genomic Encyclopedia of Type Strains, Phase IV (KMG-IV): sequencing the most valuable type-strain genomes for metagenomic binning, comparative biology and taxonomic classification.</title>
        <authorList>
            <person name="Goeker M."/>
        </authorList>
    </citation>
    <scope>NUCLEOTIDE SEQUENCE [LARGE SCALE GENOMIC DNA]</scope>
    <source>
        <strain evidence="11 12">DSM 18048</strain>
    </source>
</reference>
<dbReference type="OrthoDB" id="9801077at2"/>
<feature type="domain" description="Glycoside hydrolase family 2 immunoglobulin-like beta-sandwich" evidence="8">
    <location>
        <begin position="212"/>
        <end position="304"/>
    </location>
</feature>
<evidence type="ECO:0000259" key="9">
    <source>
        <dbReference type="Pfam" id="PF17753"/>
    </source>
</evidence>
<dbReference type="EMBL" id="QJSX01000005">
    <property type="protein sequence ID" value="PYE54600.1"/>
    <property type="molecule type" value="Genomic_DNA"/>
</dbReference>
<dbReference type="AlphaFoldDB" id="A0A318SPC1"/>
<evidence type="ECO:0000256" key="6">
    <source>
        <dbReference type="ARBA" id="ARBA00023295"/>
    </source>
</evidence>
<proteinExistence type="inferred from homology"/>
<dbReference type="SUPFAM" id="SSF49303">
    <property type="entry name" value="beta-Galactosidase/glucuronidase domain"/>
    <property type="match status" value="2"/>
</dbReference>
<dbReference type="EC" id="3.2.1.25" evidence="3"/>
<keyword evidence="5" id="KW-0325">Glycoprotein</keyword>
<dbReference type="InterPro" id="IPR054593">
    <property type="entry name" value="Beta-mannosidase-like_N2"/>
</dbReference>
<keyword evidence="12" id="KW-1185">Reference proteome</keyword>
<organism evidence="11 12">
    <name type="scientific">Deinococcus yavapaiensis KR-236</name>
    <dbReference type="NCBI Taxonomy" id="694435"/>
    <lineage>
        <taxon>Bacteria</taxon>
        <taxon>Thermotogati</taxon>
        <taxon>Deinococcota</taxon>
        <taxon>Deinococci</taxon>
        <taxon>Deinococcales</taxon>
        <taxon>Deinococcaceae</taxon>
        <taxon>Deinococcus</taxon>
    </lineage>
</organism>
<evidence type="ECO:0000259" key="10">
    <source>
        <dbReference type="Pfam" id="PF22666"/>
    </source>
</evidence>
<dbReference type="PANTHER" id="PTHR43730:SF1">
    <property type="entry name" value="BETA-MANNOSIDASE"/>
    <property type="match status" value="1"/>
</dbReference>
<evidence type="ECO:0000313" key="12">
    <source>
        <dbReference type="Proteomes" id="UP000248326"/>
    </source>
</evidence>
<dbReference type="RefSeq" id="WP_110886358.1">
    <property type="nucleotide sequence ID" value="NZ_QJSX01000005.1"/>
</dbReference>
<dbReference type="Pfam" id="PF22666">
    <property type="entry name" value="Glyco_hydro_2_N2"/>
    <property type="match status" value="1"/>
</dbReference>
<dbReference type="Pfam" id="PF17753">
    <property type="entry name" value="Ig_mannosidase"/>
    <property type="match status" value="1"/>
</dbReference>
<dbReference type="GO" id="GO:0005975">
    <property type="term" value="P:carbohydrate metabolic process"/>
    <property type="evidence" value="ECO:0007669"/>
    <property type="project" value="InterPro"/>
</dbReference>
<dbReference type="Gene3D" id="2.60.120.260">
    <property type="entry name" value="Galactose-binding domain-like"/>
    <property type="match status" value="1"/>
</dbReference>
<comment type="caution">
    <text evidence="11">The sequence shown here is derived from an EMBL/GenBank/DDBJ whole genome shotgun (WGS) entry which is preliminary data.</text>
</comment>
<evidence type="ECO:0000256" key="5">
    <source>
        <dbReference type="ARBA" id="ARBA00023180"/>
    </source>
</evidence>
<feature type="domain" description="Beta-mannosidase-like galactose-binding" evidence="10">
    <location>
        <begin position="36"/>
        <end position="201"/>
    </location>
</feature>
<evidence type="ECO:0000256" key="3">
    <source>
        <dbReference type="ARBA" id="ARBA00012754"/>
    </source>
</evidence>
<evidence type="ECO:0000256" key="7">
    <source>
        <dbReference type="SAM" id="MobiDB-lite"/>
    </source>
</evidence>
<dbReference type="Proteomes" id="UP000248326">
    <property type="component" value="Unassembled WGS sequence"/>
</dbReference>
<name>A0A318SPC1_9DEIO</name>
<dbReference type="InterPro" id="IPR017853">
    <property type="entry name" value="GH"/>
</dbReference>
<comment type="similarity">
    <text evidence="2">Belongs to the glycosyl hydrolase 2 family.</text>
</comment>
<dbReference type="Gene3D" id="3.20.20.80">
    <property type="entry name" value="Glycosidases"/>
    <property type="match status" value="1"/>
</dbReference>
<feature type="region of interest" description="Disordered" evidence="7">
    <location>
        <begin position="1"/>
        <end position="21"/>
    </location>
</feature>
<dbReference type="InterPro" id="IPR008979">
    <property type="entry name" value="Galactose-bd-like_sf"/>
</dbReference>
<evidence type="ECO:0000256" key="2">
    <source>
        <dbReference type="ARBA" id="ARBA00007401"/>
    </source>
</evidence>
<dbReference type="GO" id="GO:0006516">
    <property type="term" value="P:glycoprotein catabolic process"/>
    <property type="evidence" value="ECO:0007669"/>
    <property type="project" value="TreeGrafter"/>
</dbReference>
<dbReference type="Gene3D" id="2.60.40.10">
    <property type="entry name" value="Immunoglobulins"/>
    <property type="match status" value="2"/>
</dbReference>
<keyword evidence="6" id="KW-0326">Glycosidase</keyword>
<evidence type="ECO:0000313" key="11">
    <source>
        <dbReference type="EMBL" id="PYE54600.1"/>
    </source>
</evidence>
<evidence type="ECO:0000259" key="8">
    <source>
        <dbReference type="Pfam" id="PF00703"/>
    </source>
</evidence>
<protein>
    <recommendedName>
        <fullName evidence="3">beta-mannosidase</fullName>
        <ecNumber evidence="3">3.2.1.25</ecNumber>
    </recommendedName>
</protein>
<dbReference type="InterPro" id="IPR041625">
    <property type="entry name" value="Beta-mannosidase_Ig"/>
</dbReference>
<dbReference type="InterPro" id="IPR013783">
    <property type="entry name" value="Ig-like_fold"/>
</dbReference>
<dbReference type="SUPFAM" id="SSF49785">
    <property type="entry name" value="Galactose-binding domain-like"/>
    <property type="match status" value="1"/>
</dbReference>
<sequence>MTHGPEEREEGHAGSHGQHWDLGGRWDLAPSVSEAWRFRRLHSERDQSVGAFARTAWISARVPGSVHLDLIEAGVLKDPNFALNSFEAEWVSARQWVYRRALEVDAPEGGRLTLCFDGVDFEADVYLDGQLLGGVAGTHTPARFDVSFLDRRAPHLLAVVLHEPPPEHGQLGRTSETRTLKPRYGYWWDFATRLVHVGLWRDVRLEWDEGAAITDVNPRVTLTDDFTHATVDVEVDVHGDPDVVVTAELRHPNGTTERVAGRDLRFEIPEPALWWPHDLGDQPLYEVTAFVSGARPVTKRFGVRRVRLVHNEASRERGARPYTLEVNGVSVYARGYNIVPTDLIPGRRGVPAKERALAELVRFSHANLLRFNGVGYAASNAWLDACDELGVMVWQEMPLSSSGTDNVPPPLKMFEAQVRRDVPPLVRHVRSHPCVVLFGAGNELTDEHRRPADESNETIALICTLISNTDGTRPFLPTSPSGPSYEMHPEARPEDLHDIHGGWHYRGVHDSYEMHARNRALVHSEFGCQAPSRSATLRKYLTHPWPMTDANPEVVHHGEWWLMAHRVEEVFGEVGDLDTYVHVGQAAQGDVLRHALTWNRSRQEECSAALVWQLGEPWPNAHNTSVVDYDLKPKLAYYRCKEANAPVAIHLGMTAPVGEESVTLRPRLLGAEGELTFEVFDLSGAKRQEGTVDGDLTVHLLDTPVLLRLRHEDRLAEQWLARDRPHPFAALVTAPGTTLEVTRQGDRLTVRNTGGTVAPYVMIEATGDGPERFSDNGFHLLPGEARAVESSPAASVRLRAFNASWVTSPWEAE</sequence>
<gene>
    <name evidence="11" type="ORF">DES52_105240</name>
</gene>
<dbReference type="Pfam" id="PF00703">
    <property type="entry name" value="Glyco_hydro_2"/>
    <property type="match status" value="1"/>
</dbReference>